<keyword evidence="10 11" id="KW-0472">Membrane</keyword>
<feature type="transmembrane region" description="Helical" evidence="11">
    <location>
        <begin position="404"/>
        <end position="425"/>
    </location>
</feature>
<keyword evidence="8 11" id="KW-1133">Transmembrane helix</keyword>
<evidence type="ECO:0000313" key="14">
    <source>
        <dbReference type="Proteomes" id="UP000252770"/>
    </source>
</evidence>
<dbReference type="RefSeq" id="WP_114125276.1">
    <property type="nucleotide sequence ID" value="NZ_QOUI01000002.1"/>
</dbReference>
<dbReference type="Pfam" id="PF02163">
    <property type="entry name" value="Peptidase_M50"/>
    <property type="match status" value="1"/>
</dbReference>
<organism evidence="13 14">
    <name type="scientific">Desertihabitans brevis</name>
    <dbReference type="NCBI Taxonomy" id="2268447"/>
    <lineage>
        <taxon>Bacteria</taxon>
        <taxon>Bacillati</taxon>
        <taxon>Actinomycetota</taxon>
        <taxon>Actinomycetes</taxon>
        <taxon>Propionibacteriales</taxon>
        <taxon>Propionibacteriaceae</taxon>
        <taxon>Desertihabitans</taxon>
    </lineage>
</organism>
<dbReference type="SUPFAM" id="SSF50156">
    <property type="entry name" value="PDZ domain-like"/>
    <property type="match status" value="1"/>
</dbReference>
<gene>
    <name evidence="13" type="ORF">DT076_03420</name>
</gene>
<evidence type="ECO:0000256" key="9">
    <source>
        <dbReference type="ARBA" id="ARBA00023049"/>
    </source>
</evidence>
<evidence type="ECO:0000256" key="10">
    <source>
        <dbReference type="ARBA" id="ARBA00023136"/>
    </source>
</evidence>
<proteinExistence type="inferred from homology"/>
<name>A0A367YXB1_9ACTN</name>
<dbReference type="GO" id="GO:0004222">
    <property type="term" value="F:metalloendopeptidase activity"/>
    <property type="evidence" value="ECO:0007669"/>
    <property type="project" value="InterPro"/>
</dbReference>
<keyword evidence="6" id="KW-0378">Hydrolase</keyword>
<evidence type="ECO:0000256" key="5">
    <source>
        <dbReference type="ARBA" id="ARBA00022692"/>
    </source>
</evidence>
<dbReference type="Pfam" id="PF17820">
    <property type="entry name" value="PDZ_6"/>
    <property type="match status" value="1"/>
</dbReference>
<evidence type="ECO:0000256" key="4">
    <source>
        <dbReference type="ARBA" id="ARBA00022670"/>
    </source>
</evidence>
<dbReference type="InterPro" id="IPR004387">
    <property type="entry name" value="Pept_M50_Zn"/>
</dbReference>
<dbReference type="InterPro" id="IPR036034">
    <property type="entry name" value="PDZ_sf"/>
</dbReference>
<dbReference type="CDD" id="cd06163">
    <property type="entry name" value="S2P-M50_PDZ_RseP-like"/>
    <property type="match status" value="1"/>
</dbReference>
<comment type="caution">
    <text evidence="13">The sequence shown here is derived from an EMBL/GenBank/DDBJ whole genome shotgun (WGS) entry which is preliminary data.</text>
</comment>
<dbReference type="InterPro" id="IPR008915">
    <property type="entry name" value="Peptidase_M50"/>
</dbReference>
<protein>
    <submittedName>
        <fullName evidence="13">Peptidase</fullName>
    </submittedName>
</protein>
<dbReference type="Proteomes" id="UP000252770">
    <property type="component" value="Unassembled WGS sequence"/>
</dbReference>
<dbReference type="AlphaFoldDB" id="A0A367YXB1"/>
<comment type="cofactor">
    <cofactor evidence="1">
        <name>Zn(2+)</name>
        <dbReference type="ChEBI" id="CHEBI:29105"/>
    </cofactor>
</comment>
<feature type="transmembrane region" description="Helical" evidence="11">
    <location>
        <begin position="126"/>
        <end position="147"/>
    </location>
</feature>
<sequence>MDVVLFVVAAVGFFALIMVSIALHEIGHLVPAKLFDVKVTQYFTGFGPTLWSRWRGETEYGVKAVPLGGFVRMVGMFPPARDGQVRASSSGIFQSLADDARAAEHEHITPADEGRLFYQKPVWQKLIIMAGGPVMNLLLAFLILLGVTGLHGIVRPQLIVATVEECVVAAAEPPRTCTEADPRTPAATMGLRPGDTLVSFNGVTLQSWEQLSALIRANRDQPATVVVRRDGTELSLPPTPTVVTGVADEWNPSETVEAGFLGVSPVYQRVTGGPVTVLHDMADMTVRSVHAIARFPVNVYHTAADLVLGNERDPNGPISIVGASRTAGDIAVTDQLVTADKVSTWFLLLGSVNLFVALFNFVPLLPLDGGHIAGALWEGLRRVLARLRGRGDPGFVDTARLLPVAYVVGGFIAVSGVVLIIADLIDPIRLFG</sequence>
<reference evidence="13 14" key="1">
    <citation type="submission" date="2018-07" db="EMBL/GenBank/DDBJ databases">
        <title>Desertimonas flava gen. nov. sp. nov.</title>
        <authorList>
            <person name="Liu S."/>
        </authorList>
    </citation>
    <scope>NUCLEOTIDE SEQUENCE [LARGE SCALE GENOMIC DNA]</scope>
    <source>
        <strain evidence="13 14">16Sb5-5</strain>
    </source>
</reference>
<dbReference type="Gene3D" id="2.30.42.10">
    <property type="match status" value="1"/>
</dbReference>
<evidence type="ECO:0000313" key="13">
    <source>
        <dbReference type="EMBL" id="RCK70504.1"/>
    </source>
</evidence>
<dbReference type="GO" id="GO:0016020">
    <property type="term" value="C:membrane"/>
    <property type="evidence" value="ECO:0007669"/>
    <property type="project" value="UniProtKB-SubCell"/>
</dbReference>
<keyword evidence="7" id="KW-0862">Zinc</keyword>
<evidence type="ECO:0000259" key="12">
    <source>
        <dbReference type="SMART" id="SM00228"/>
    </source>
</evidence>
<dbReference type="PANTHER" id="PTHR42837:SF2">
    <property type="entry name" value="MEMBRANE METALLOPROTEASE ARASP2, CHLOROPLASTIC-RELATED"/>
    <property type="match status" value="1"/>
</dbReference>
<feature type="domain" description="PDZ" evidence="12">
    <location>
        <begin position="148"/>
        <end position="231"/>
    </location>
</feature>
<keyword evidence="14" id="KW-1185">Reference proteome</keyword>
<comment type="subcellular location">
    <subcellularLocation>
        <location evidence="2">Membrane</location>
        <topology evidence="2">Multi-pass membrane protein</topology>
    </subcellularLocation>
</comment>
<keyword evidence="9" id="KW-0482">Metalloprotease</keyword>
<dbReference type="EMBL" id="QOUI01000002">
    <property type="protein sequence ID" value="RCK70504.1"/>
    <property type="molecule type" value="Genomic_DNA"/>
</dbReference>
<keyword evidence="4" id="KW-0645">Protease</keyword>
<evidence type="ECO:0000256" key="7">
    <source>
        <dbReference type="ARBA" id="ARBA00022833"/>
    </source>
</evidence>
<dbReference type="SMART" id="SM00228">
    <property type="entry name" value="PDZ"/>
    <property type="match status" value="1"/>
</dbReference>
<dbReference type="GO" id="GO:0006508">
    <property type="term" value="P:proteolysis"/>
    <property type="evidence" value="ECO:0007669"/>
    <property type="project" value="UniProtKB-KW"/>
</dbReference>
<evidence type="ECO:0000256" key="2">
    <source>
        <dbReference type="ARBA" id="ARBA00004141"/>
    </source>
</evidence>
<evidence type="ECO:0000256" key="3">
    <source>
        <dbReference type="ARBA" id="ARBA00007931"/>
    </source>
</evidence>
<dbReference type="InterPro" id="IPR041489">
    <property type="entry name" value="PDZ_6"/>
</dbReference>
<dbReference type="PANTHER" id="PTHR42837">
    <property type="entry name" value="REGULATOR OF SIGMA-E PROTEASE RSEP"/>
    <property type="match status" value="1"/>
</dbReference>
<evidence type="ECO:0000256" key="11">
    <source>
        <dbReference type="SAM" id="Phobius"/>
    </source>
</evidence>
<evidence type="ECO:0000256" key="8">
    <source>
        <dbReference type="ARBA" id="ARBA00022989"/>
    </source>
</evidence>
<accession>A0A367YXB1</accession>
<keyword evidence="5 11" id="KW-0812">Transmembrane</keyword>
<evidence type="ECO:0000256" key="6">
    <source>
        <dbReference type="ARBA" id="ARBA00022801"/>
    </source>
</evidence>
<evidence type="ECO:0000256" key="1">
    <source>
        <dbReference type="ARBA" id="ARBA00001947"/>
    </source>
</evidence>
<dbReference type="InterPro" id="IPR001478">
    <property type="entry name" value="PDZ"/>
</dbReference>
<feature type="transmembrane region" description="Helical" evidence="11">
    <location>
        <begin position="345"/>
        <end position="365"/>
    </location>
</feature>
<comment type="similarity">
    <text evidence="3">Belongs to the peptidase M50B family.</text>
</comment>